<dbReference type="SUPFAM" id="SSF103473">
    <property type="entry name" value="MFS general substrate transporter"/>
    <property type="match status" value="1"/>
</dbReference>
<reference evidence="10" key="1">
    <citation type="journal article" date="2017" name="Nature">
        <title>The genome of Chenopodium quinoa.</title>
        <authorList>
            <person name="Jarvis D.E."/>
            <person name="Ho Y.S."/>
            <person name="Lightfoot D.J."/>
            <person name="Schmoeckel S.M."/>
            <person name="Li B."/>
            <person name="Borm T.J.A."/>
            <person name="Ohyanagi H."/>
            <person name="Mineta K."/>
            <person name="Michell C.T."/>
            <person name="Saber N."/>
            <person name="Kharbatia N.M."/>
            <person name="Rupper R.R."/>
            <person name="Sharp A.R."/>
            <person name="Dally N."/>
            <person name="Boughton B.A."/>
            <person name="Woo Y.H."/>
            <person name="Gao G."/>
            <person name="Schijlen E.G.W.M."/>
            <person name="Guo X."/>
            <person name="Momin A.A."/>
            <person name="Negrao S."/>
            <person name="Al-Babili S."/>
            <person name="Gehring C."/>
            <person name="Roessner U."/>
            <person name="Jung C."/>
            <person name="Murphy K."/>
            <person name="Arold S.T."/>
            <person name="Gojobori T."/>
            <person name="van der Linden C.G."/>
            <person name="van Loo E.N."/>
            <person name="Jellen E.N."/>
            <person name="Maughan P.J."/>
            <person name="Tester M."/>
        </authorList>
    </citation>
    <scope>NUCLEOTIDE SEQUENCE [LARGE SCALE GENOMIC DNA]</scope>
    <source>
        <strain evidence="10">cv. PI 614886</strain>
    </source>
</reference>
<evidence type="ECO:0000313" key="11">
    <source>
        <dbReference type="Proteomes" id="UP000596660"/>
    </source>
</evidence>
<evidence type="ECO:0000256" key="4">
    <source>
        <dbReference type="ARBA" id="ARBA00022692"/>
    </source>
</evidence>
<name>A0A803LFX3_CHEQI</name>
<dbReference type="GO" id="GO:0016020">
    <property type="term" value="C:membrane"/>
    <property type="evidence" value="ECO:0007669"/>
    <property type="project" value="UniProtKB-SubCell"/>
</dbReference>
<feature type="domain" description="Major facilitator superfamily (MFS) profile" evidence="9">
    <location>
        <begin position="1"/>
        <end position="237"/>
    </location>
</feature>
<reference evidence="10" key="2">
    <citation type="submission" date="2021-03" db="UniProtKB">
        <authorList>
            <consortium name="EnsemblPlants"/>
        </authorList>
    </citation>
    <scope>IDENTIFICATION</scope>
</reference>
<feature type="compositionally biased region" description="Low complexity" evidence="7">
    <location>
        <begin position="408"/>
        <end position="425"/>
    </location>
</feature>
<protein>
    <recommendedName>
        <fullName evidence="9">Major facilitator superfamily (MFS) profile domain-containing protein</fullName>
    </recommendedName>
</protein>
<evidence type="ECO:0000256" key="5">
    <source>
        <dbReference type="ARBA" id="ARBA00022989"/>
    </source>
</evidence>
<dbReference type="Pfam" id="PF00083">
    <property type="entry name" value="Sugar_tr"/>
    <property type="match status" value="1"/>
</dbReference>
<dbReference type="Gramene" id="AUR62012079-RA">
    <property type="protein sequence ID" value="AUR62012079-RA:cds"/>
    <property type="gene ID" value="AUR62012079"/>
</dbReference>
<keyword evidence="4 8" id="KW-0812">Transmembrane</keyword>
<evidence type="ECO:0000256" key="8">
    <source>
        <dbReference type="SAM" id="Phobius"/>
    </source>
</evidence>
<feature type="transmembrane region" description="Helical" evidence="8">
    <location>
        <begin position="115"/>
        <end position="138"/>
    </location>
</feature>
<feature type="region of interest" description="Disordered" evidence="7">
    <location>
        <begin position="407"/>
        <end position="453"/>
    </location>
</feature>
<dbReference type="InterPro" id="IPR005829">
    <property type="entry name" value="Sugar_transporter_CS"/>
</dbReference>
<keyword evidence="3" id="KW-0813">Transport</keyword>
<evidence type="ECO:0000256" key="7">
    <source>
        <dbReference type="SAM" id="MobiDB-lite"/>
    </source>
</evidence>
<keyword evidence="5 8" id="KW-1133">Transmembrane helix</keyword>
<comment type="similarity">
    <text evidence="2">Belongs to the major facilitator superfamily. Sugar transporter (TC 2.A.1.1) family.</text>
</comment>
<evidence type="ECO:0000256" key="1">
    <source>
        <dbReference type="ARBA" id="ARBA00004141"/>
    </source>
</evidence>
<dbReference type="InterPro" id="IPR005828">
    <property type="entry name" value="MFS_sugar_transport-like"/>
</dbReference>
<keyword evidence="6 8" id="KW-0472">Membrane</keyword>
<feature type="transmembrane region" description="Helical" evidence="8">
    <location>
        <begin position="144"/>
        <end position="171"/>
    </location>
</feature>
<evidence type="ECO:0000256" key="3">
    <source>
        <dbReference type="ARBA" id="ARBA00022448"/>
    </source>
</evidence>
<evidence type="ECO:0000256" key="6">
    <source>
        <dbReference type="ARBA" id="ARBA00023136"/>
    </source>
</evidence>
<feature type="compositionally biased region" description="Basic residues" evidence="7">
    <location>
        <begin position="426"/>
        <end position="436"/>
    </location>
</feature>
<dbReference type="InterPro" id="IPR020846">
    <property type="entry name" value="MFS_dom"/>
</dbReference>
<organism evidence="10 11">
    <name type="scientific">Chenopodium quinoa</name>
    <name type="common">Quinoa</name>
    <dbReference type="NCBI Taxonomy" id="63459"/>
    <lineage>
        <taxon>Eukaryota</taxon>
        <taxon>Viridiplantae</taxon>
        <taxon>Streptophyta</taxon>
        <taxon>Embryophyta</taxon>
        <taxon>Tracheophyta</taxon>
        <taxon>Spermatophyta</taxon>
        <taxon>Magnoliopsida</taxon>
        <taxon>eudicotyledons</taxon>
        <taxon>Gunneridae</taxon>
        <taxon>Pentapetalae</taxon>
        <taxon>Caryophyllales</taxon>
        <taxon>Chenopodiaceae</taxon>
        <taxon>Chenopodioideae</taxon>
        <taxon>Atripliceae</taxon>
        <taxon>Chenopodium</taxon>
    </lineage>
</organism>
<dbReference type="AlphaFoldDB" id="A0A803LFX3"/>
<evidence type="ECO:0000256" key="2">
    <source>
        <dbReference type="ARBA" id="ARBA00010992"/>
    </source>
</evidence>
<feature type="transmembrane region" description="Helical" evidence="8">
    <location>
        <begin position="209"/>
        <end position="229"/>
    </location>
</feature>
<dbReference type="Pfam" id="PF14223">
    <property type="entry name" value="Retrotran_gag_2"/>
    <property type="match status" value="1"/>
</dbReference>
<dbReference type="PROSITE" id="PS00216">
    <property type="entry name" value="SUGAR_TRANSPORT_1"/>
    <property type="match status" value="1"/>
</dbReference>
<sequence length="453" mass="49187">MNTIGDEKEVAERLDDILQTASKAKSMNLEEKAVWREIVRPSPAVYKMLVAGVGLQCFQKITGIDALVYYSPTILKTAGIEGNSQLLAATVVVGVTKIASILVVLFLIDRVGRKPLLYTSTIGITVFLFCITLSFPFIGKGPVGIALAILFICGGVTFFSVGIGPICWVLTSEIYPLRIRSQAVVVGFPANRVCSGLVSLSFLSLSSAISVPGTFFIFSALLAISGVFVHKSLYHSWVALFTNLAKVHNLYDHLVPPTEEPAKAAYKKAKSANLTMWARLDVVVLSWTYGTVSKDNKASRAAHLEEEFANADFEQFQSIDAYCNYLQSLADRLADVDAPVSNNRLVLRLTGSLPEAFSGIIDFIQNQDPLPSFDSCWSRLKLAERTIAARTARENGNRPSSALVAEINTSSSSSSPQYSNNNNRGKMNKNKGKTKGHGQQGWACNNGSGQQPC</sequence>
<accession>A0A803LFX3</accession>
<dbReference type="InterPro" id="IPR036259">
    <property type="entry name" value="MFS_trans_sf"/>
</dbReference>
<dbReference type="PANTHER" id="PTHR48020">
    <property type="entry name" value="PROTON MYO-INOSITOL COTRANSPORTER"/>
    <property type="match status" value="1"/>
</dbReference>
<dbReference type="PRINTS" id="PR00171">
    <property type="entry name" value="SUGRTRNSPORT"/>
</dbReference>
<dbReference type="Proteomes" id="UP000596660">
    <property type="component" value="Unplaced"/>
</dbReference>
<proteinExistence type="inferred from homology"/>
<keyword evidence="11" id="KW-1185">Reference proteome</keyword>
<dbReference type="PANTHER" id="PTHR48020:SF49">
    <property type="entry name" value="SUGAR TRANSPORTER"/>
    <property type="match status" value="1"/>
</dbReference>
<dbReference type="InterPro" id="IPR003663">
    <property type="entry name" value="Sugar/inositol_transpt"/>
</dbReference>
<evidence type="ECO:0000259" key="9">
    <source>
        <dbReference type="PROSITE" id="PS50850"/>
    </source>
</evidence>
<comment type="subcellular location">
    <subcellularLocation>
        <location evidence="1">Membrane</location>
        <topology evidence="1">Multi-pass membrane protein</topology>
    </subcellularLocation>
</comment>
<dbReference type="EnsemblPlants" id="AUR62012079-RA">
    <property type="protein sequence ID" value="AUR62012079-RA:cds"/>
    <property type="gene ID" value="AUR62012079"/>
</dbReference>
<feature type="compositionally biased region" description="Polar residues" evidence="7">
    <location>
        <begin position="442"/>
        <end position="453"/>
    </location>
</feature>
<dbReference type="Gene3D" id="1.20.1250.20">
    <property type="entry name" value="MFS general substrate transporter like domains"/>
    <property type="match status" value="1"/>
</dbReference>
<dbReference type="PROSITE" id="PS50850">
    <property type="entry name" value="MFS"/>
    <property type="match status" value="1"/>
</dbReference>
<evidence type="ECO:0000313" key="10">
    <source>
        <dbReference type="EnsemblPlants" id="AUR62012079-RA:cds"/>
    </source>
</evidence>
<dbReference type="GO" id="GO:0022857">
    <property type="term" value="F:transmembrane transporter activity"/>
    <property type="evidence" value="ECO:0007669"/>
    <property type="project" value="InterPro"/>
</dbReference>
<dbReference type="InterPro" id="IPR050814">
    <property type="entry name" value="Myo-inositol_Transporter"/>
</dbReference>
<feature type="transmembrane region" description="Helical" evidence="8">
    <location>
        <begin position="86"/>
        <end position="108"/>
    </location>
</feature>